<feature type="region of interest" description="Disordered" evidence="5">
    <location>
        <begin position="929"/>
        <end position="1068"/>
    </location>
</feature>
<dbReference type="Gene3D" id="2.20.110.10">
    <property type="entry name" value="Histone H3 K4-specific methyltransferase SET7/9 N-terminal domain"/>
    <property type="match status" value="1"/>
</dbReference>
<name>A0A7S3ZQ88_9STRA</name>
<organism evidence="7">
    <name type="scientific">Pelagomonas calceolata</name>
    <dbReference type="NCBI Taxonomy" id="35677"/>
    <lineage>
        <taxon>Eukaryota</taxon>
        <taxon>Sar</taxon>
        <taxon>Stramenopiles</taxon>
        <taxon>Ochrophyta</taxon>
        <taxon>Pelagophyceae</taxon>
        <taxon>Pelagomonadales</taxon>
        <taxon>Pelagomonadaceae</taxon>
        <taxon>Pelagomonas</taxon>
    </lineage>
</organism>
<dbReference type="Gene3D" id="2.30.30.40">
    <property type="entry name" value="SH3 Domains"/>
    <property type="match status" value="1"/>
</dbReference>
<keyword evidence="2" id="KW-0677">Repeat</keyword>
<proteinExistence type="predicted"/>
<dbReference type="InterPro" id="IPR003409">
    <property type="entry name" value="MORN"/>
</dbReference>
<dbReference type="SUPFAM" id="SSF82185">
    <property type="entry name" value="Histone H3 K4-specific methyltransferase SET7/9 N-terminal domain"/>
    <property type="match status" value="1"/>
</dbReference>
<evidence type="ECO:0000313" key="7">
    <source>
        <dbReference type="EMBL" id="CAE0690126.1"/>
    </source>
</evidence>
<evidence type="ECO:0000256" key="3">
    <source>
        <dbReference type="PROSITE-ProRule" id="PRU00192"/>
    </source>
</evidence>
<feature type="coiled-coil region" evidence="4">
    <location>
        <begin position="48"/>
        <end position="102"/>
    </location>
</feature>
<feature type="compositionally biased region" description="Basic and acidic residues" evidence="5">
    <location>
        <begin position="930"/>
        <end position="957"/>
    </location>
</feature>
<feature type="compositionally biased region" description="Low complexity" evidence="5">
    <location>
        <begin position="787"/>
        <end position="796"/>
    </location>
</feature>
<gene>
    <name evidence="7" type="ORF">PCAL00307_LOCUS5561</name>
</gene>
<dbReference type="Pfam" id="PF02493">
    <property type="entry name" value="MORN"/>
    <property type="match status" value="2"/>
</dbReference>
<feature type="compositionally biased region" description="Basic and acidic residues" evidence="5">
    <location>
        <begin position="812"/>
        <end position="825"/>
    </location>
</feature>
<feature type="domain" description="SH3" evidence="6">
    <location>
        <begin position="823"/>
        <end position="886"/>
    </location>
</feature>
<feature type="region of interest" description="Disordered" evidence="5">
    <location>
        <begin position="746"/>
        <end position="825"/>
    </location>
</feature>
<evidence type="ECO:0000256" key="2">
    <source>
        <dbReference type="ARBA" id="ARBA00022737"/>
    </source>
</evidence>
<keyword evidence="4" id="KW-0175">Coiled coil</keyword>
<protein>
    <recommendedName>
        <fullName evidence="6">SH3 domain-containing protein</fullName>
    </recommendedName>
</protein>
<evidence type="ECO:0000256" key="5">
    <source>
        <dbReference type="SAM" id="MobiDB-lite"/>
    </source>
</evidence>
<dbReference type="SMART" id="SM00326">
    <property type="entry name" value="SH3"/>
    <property type="match status" value="1"/>
</dbReference>
<dbReference type="InterPro" id="IPR001452">
    <property type="entry name" value="SH3_domain"/>
</dbReference>
<dbReference type="SMART" id="SM00698">
    <property type="entry name" value="MORN"/>
    <property type="match status" value="2"/>
</dbReference>
<keyword evidence="1 3" id="KW-0728">SH3 domain</keyword>
<dbReference type="PROSITE" id="PS50002">
    <property type="entry name" value="SH3"/>
    <property type="match status" value="1"/>
</dbReference>
<dbReference type="InterPro" id="IPR036028">
    <property type="entry name" value="SH3-like_dom_sf"/>
</dbReference>
<feature type="compositionally biased region" description="Low complexity" evidence="5">
    <location>
        <begin position="1003"/>
        <end position="1013"/>
    </location>
</feature>
<dbReference type="EMBL" id="HBIW01006667">
    <property type="protein sequence ID" value="CAE0690126.1"/>
    <property type="molecule type" value="Transcribed_RNA"/>
</dbReference>
<dbReference type="AlphaFoldDB" id="A0A7S3ZQ88"/>
<dbReference type="SUPFAM" id="SSF50044">
    <property type="entry name" value="SH3-domain"/>
    <property type="match status" value="1"/>
</dbReference>
<accession>A0A7S3ZQ88</accession>
<sequence>MPGYQLPSGAHGLVMRALDSEEGHMPEKKEMSIADLLRRERAQKRAVQEKEALRVRAAQREAEEARQLALRREEEARVREEERQKQLEIERQEALVREVEENERKTKTYFDVDQYDKHKPTFHHLVKQTTGGQYFGDYEYQGKDPQQLEDDAKQLFLVEKCDLGATLNSLSDEQRAEMTLFVKKRVGKERQMLKALRPFVDWHAHGRGEFRANNGNTVYEGDYVRGRRHGRGTWFFDDGSSWEGTFSRDDAKGLGTYRWTEEVKEKDEDGAYVVVDRKIHERDAIYHDNRRAAFVDELKKGCRLRLPSFRLSSIGEHATVVGRPTKSLERALEEAERRCLRSREGERFATNEEWEGYRDAAEALRKEARAALRAATKYHLHFDLSNTEREVDLADVPFVLDDHKPLIHHFARDEHLDLKRYDVTDAERRARPPSPTPTQALATFRDRGRTLSRPVSRESTATNLQLQLSPSKAKQSTTLTLRNSHRRHHLLKALTLDEGSKSDHHENFYEFKIKKKAPPKKITMDPAARKAYLQKQADKQRAIIEAQRQAQLGEALEGQAQLDAASAREEADFEAQMEARIIVLKEERERRMAEVRAGTVTEVQEAFLEGPWRDSAEQQRLSRTYERDTEMSRAERRMRGKFRPGAHSYEDATTPMPVRAPVSQRQAPLHYTKRIAIRRDDDTWLHDYEINRRAADARRAVQRVWDAERRAWEAAEKRRRDQEHYVKHCLSRVDVYKRELAEAEAARKAQDAEDERSAEEDRPGSAWSQSSEISEDGARTSRWSLGSRSSRSPSPKKASRKESAAHWRQRRTHEPDAKPGSRSDLCKIVARRGHVPEESTEMSLEAGAAVVVLKSELSDEPGWIFATRGNDECGYVPRTYLLRDSSPTKKPLDRQRVVDIWTAEPEVPGYADGAADEARAFLEQARARRGVRDVFREDEPKKDEAEARAAEAGKLRDAVAQLGDSESAPSTAAAVEGIDDDASFTQHIADEANASEDENPAWDSSDYSSGDFDYPVDPSTAGNSPARQRLRSGPGLGDGDVASPPARNDDDDWFAAEEPPKKPAPKEVAGYLSKFDADFERAMAKHRRHL</sequence>
<reference evidence="7" key="1">
    <citation type="submission" date="2021-01" db="EMBL/GenBank/DDBJ databases">
        <authorList>
            <person name="Corre E."/>
            <person name="Pelletier E."/>
            <person name="Niang G."/>
            <person name="Scheremetjew M."/>
            <person name="Finn R."/>
            <person name="Kale V."/>
            <person name="Holt S."/>
            <person name="Cochrane G."/>
            <person name="Meng A."/>
            <person name="Brown T."/>
            <person name="Cohen L."/>
        </authorList>
    </citation>
    <scope>NUCLEOTIDE SEQUENCE</scope>
    <source>
        <strain evidence="7">CCMP1756</strain>
    </source>
</reference>
<evidence type="ECO:0000256" key="4">
    <source>
        <dbReference type="SAM" id="Coils"/>
    </source>
</evidence>
<evidence type="ECO:0000256" key="1">
    <source>
        <dbReference type="ARBA" id="ARBA00022443"/>
    </source>
</evidence>
<evidence type="ECO:0000259" key="6">
    <source>
        <dbReference type="PROSITE" id="PS50002"/>
    </source>
</evidence>